<dbReference type="SUPFAM" id="SSF52540">
    <property type="entry name" value="P-loop containing nucleoside triphosphate hydrolases"/>
    <property type="match status" value="1"/>
</dbReference>
<dbReference type="PANTHER" id="PTHR43788:SF8">
    <property type="entry name" value="DNA-BINDING PROTEIN SMUBP-2"/>
    <property type="match status" value="1"/>
</dbReference>
<protein>
    <submittedName>
        <fullName evidence="7">Nuclease</fullName>
    </submittedName>
</protein>
<dbReference type="Pfam" id="PF13087">
    <property type="entry name" value="AAA_12"/>
    <property type="match status" value="1"/>
</dbReference>
<organism evidence="7 8">
    <name type="scientific">Candidatus Viadribacter manganicus</name>
    <dbReference type="NCBI Taxonomy" id="1759059"/>
    <lineage>
        <taxon>Bacteria</taxon>
        <taxon>Pseudomonadati</taxon>
        <taxon>Pseudomonadota</taxon>
        <taxon>Alphaproteobacteria</taxon>
        <taxon>Hyphomonadales</taxon>
        <taxon>Hyphomonadaceae</taxon>
        <taxon>Candidatus Viadribacter</taxon>
    </lineage>
</organism>
<dbReference type="Pfam" id="PF13604">
    <property type="entry name" value="AAA_30"/>
    <property type="match status" value="1"/>
</dbReference>
<dbReference type="CDD" id="cd17934">
    <property type="entry name" value="DEXXQc_Upf1-like"/>
    <property type="match status" value="1"/>
</dbReference>
<gene>
    <name evidence="7" type="ORF">ATE48_09130</name>
</gene>
<dbReference type="InterPro" id="IPR041679">
    <property type="entry name" value="DNA2/NAM7-like_C"/>
</dbReference>
<dbReference type="InterPro" id="IPR027417">
    <property type="entry name" value="P-loop_NTPase"/>
</dbReference>
<dbReference type="InParanoid" id="A0A1B1AHN2"/>
<dbReference type="Proteomes" id="UP000092498">
    <property type="component" value="Chromosome"/>
</dbReference>
<evidence type="ECO:0000313" key="8">
    <source>
        <dbReference type="Proteomes" id="UP000092498"/>
    </source>
</evidence>
<proteinExistence type="predicted"/>
<evidence type="ECO:0000259" key="5">
    <source>
        <dbReference type="Pfam" id="PF13087"/>
    </source>
</evidence>
<keyword evidence="3" id="KW-0347">Helicase</keyword>
<dbReference type="CDD" id="cd18808">
    <property type="entry name" value="SF1_C_Upf1"/>
    <property type="match status" value="1"/>
</dbReference>
<dbReference type="InterPro" id="IPR019993">
    <property type="entry name" value="RecB_nuclease_TM0106_put"/>
</dbReference>
<dbReference type="RefSeq" id="WP_066770426.1">
    <property type="nucleotide sequence ID" value="NZ_CP013244.1"/>
</dbReference>
<dbReference type="InterPro" id="IPR038720">
    <property type="entry name" value="YprB_RNase_H-like_dom"/>
</dbReference>
<dbReference type="EMBL" id="CP013244">
    <property type="protein sequence ID" value="ANP46072.1"/>
    <property type="molecule type" value="Genomic_DNA"/>
</dbReference>
<dbReference type="GO" id="GO:0016787">
    <property type="term" value="F:hydrolase activity"/>
    <property type="evidence" value="ECO:0007669"/>
    <property type="project" value="UniProtKB-KW"/>
</dbReference>
<evidence type="ECO:0000313" key="7">
    <source>
        <dbReference type="EMBL" id="ANP46072.1"/>
    </source>
</evidence>
<sequence>MQKQADAYLLSATDLVGHLGCKRLTELNRALADDLLKKPASYPDPLLDALIERGRRHEAAYVDSLSASGKSVADLSALPTGVSDQGVEQTLQAMRAGVDFIIQGALKAGQWSGRPDILRRVDLPSGQSSAFGAYYYEALDAKLARETKAGAVLQLCLYSDLLDKAQGFAPQHAYVVSPGEPFTVAPFRVAAYAAYFRWVQQALTRKLASAPSDAYPDPVEQCEICRWYEHCDARRRLDDHLSFVAGAGKRQIAELIERERSTLAALAAMPLPLGWRPERGAKQTYERLREQARVQLEARTKDAPVFEVLPITPGQGLALLPEPSAGDIFLDLEGAGYVPPNGREFLFGYVYANDADKHDYRGVWAITPAQEQAAFEAFMDFVAERLQRYPDLHIYHYAPYEPSAFKRLAGRYATRASELDELLRSHCFVDLFAVVRQGVLCGLESYSIKKLERYYGFTRQAAMPDVNRSMPRVQAALELGQPLDELADDCEVVERYNEDDCRSTLVLRDWLEGLRADELARGVAIERPAPPPPEASEHIRERERAAAELAAQLHQGAPADPADRDQYGRWLLAQLLGFHRREERAVGSEYYRIAELSAEDLFDHKSAISGLQFEAVIEAGDKPVHRYRFPPQETDLQVGDTVRPVGGGYLGTIKAISAGEGVVDIKKQLDATELHPEAVFGFDTVPTKVLADALMRIGVDVLQNGFGASSSYPAARDLLTRTPPSSGGASLVQDSERTLDAAVHLGLTLPSGVLPIQGPPGTGKTYTGAAMIVALIKAGKKVGVTANSHPVILHLIEKALGEAGEAGLAVSCVHKGAKTAHAPDGVRFIGDNARAVKALGSAQLIGGTAWFWSREEVANKVDVLFVDEAAQMSLANVLAASHAAPTLVLLGDPRQLDQPTKSSHPDGTDVSALDHILAGEQTIAADQGLFLAETWRLHPAICAFTSELFYEGRLQPRPGLERQEIKSSGRLQGSGLRYLPVAHAGNVNVSHEEVDAICALVDDVLSSDTTWIDADGAEKPVTLDDILIIAPYNAQVFQLQQRLPGARVGTVDKAQGQEKPIVIYSLASSSSTETPRGMEFLYSLNRLNVASSRARCLCVLVAAPALFEAECRSPRQMELANAFCRYRELATVL</sequence>
<keyword evidence="1" id="KW-0547">Nucleotide-binding</keyword>
<keyword evidence="4" id="KW-0067">ATP-binding</keyword>
<accession>A0A1B1AHN2</accession>
<dbReference type="Gene3D" id="3.40.50.300">
    <property type="entry name" value="P-loop containing nucleotide triphosphate hydrolases"/>
    <property type="match status" value="2"/>
</dbReference>
<dbReference type="Pfam" id="PF13482">
    <property type="entry name" value="RNase_H_2"/>
    <property type="match status" value="1"/>
</dbReference>
<dbReference type="PANTHER" id="PTHR43788">
    <property type="entry name" value="DNA2/NAM7 HELICASE FAMILY MEMBER"/>
    <property type="match status" value="1"/>
</dbReference>
<evidence type="ECO:0000256" key="1">
    <source>
        <dbReference type="ARBA" id="ARBA00022741"/>
    </source>
</evidence>
<dbReference type="InterPro" id="IPR050534">
    <property type="entry name" value="Coronavir_polyprotein_1ab"/>
</dbReference>
<dbReference type="NCBIfam" id="TIGR03491">
    <property type="entry name" value="TM0106 family RecB-like putative nuclease"/>
    <property type="match status" value="1"/>
</dbReference>
<dbReference type="GO" id="GO:0005524">
    <property type="term" value="F:ATP binding"/>
    <property type="evidence" value="ECO:0007669"/>
    <property type="project" value="UniProtKB-KW"/>
</dbReference>
<dbReference type="AlphaFoldDB" id="A0A1B1AHN2"/>
<name>A0A1B1AHN2_9PROT</name>
<feature type="domain" description="DNA2/NAM7 helicase-like C-terminal" evidence="5">
    <location>
        <begin position="927"/>
        <end position="1102"/>
    </location>
</feature>
<evidence type="ECO:0000256" key="4">
    <source>
        <dbReference type="ARBA" id="ARBA00022840"/>
    </source>
</evidence>
<dbReference type="GO" id="GO:0043139">
    <property type="term" value="F:5'-3' DNA helicase activity"/>
    <property type="evidence" value="ECO:0007669"/>
    <property type="project" value="TreeGrafter"/>
</dbReference>
<reference evidence="7 8" key="1">
    <citation type="submission" date="2015-11" db="EMBL/GenBank/DDBJ databases">
        <title>Whole-Genome Sequence of Candidatus Oderbacter manganicum from the National Park Lower Oder Valley, Germany.</title>
        <authorList>
            <person name="Braun B."/>
            <person name="Liere K."/>
            <person name="Szewzyk U."/>
        </authorList>
    </citation>
    <scope>NUCLEOTIDE SEQUENCE [LARGE SCALE GENOMIC DNA]</scope>
    <source>
        <strain evidence="7 8">OTSz_A_272</strain>
    </source>
</reference>
<evidence type="ECO:0000256" key="3">
    <source>
        <dbReference type="ARBA" id="ARBA00022806"/>
    </source>
</evidence>
<dbReference type="OrthoDB" id="9757917at2"/>
<keyword evidence="8" id="KW-1185">Reference proteome</keyword>
<dbReference type="KEGG" id="cbot:ATE48_09130"/>
<dbReference type="STRING" id="1759059.ATE48_09130"/>
<keyword evidence="2" id="KW-0378">Hydrolase</keyword>
<evidence type="ECO:0000256" key="2">
    <source>
        <dbReference type="ARBA" id="ARBA00022801"/>
    </source>
</evidence>
<evidence type="ECO:0000259" key="6">
    <source>
        <dbReference type="Pfam" id="PF13482"/>
    </source>
</evidence>
<feature type="domain" description="YprB ribonuclease H-like" evidence="6">
    <location>
        <begin position="328"/>
        <end position="511"/>
    </location>
</feature>
<dbReference type="InterPro" id="IPR047187">
    <property type="entry name" value="SF1_C_Upf1"/>
</dbReference>